<dbReference type="GO" id="GO:0006310">
    <property type="term" value="P:DNA recombination"/>
    <property type="evidence" value="ECO:0007669"/>
    <property type="project" value="UniProtKB-KW"/>
</dbReference>
<evidence type="ECO:0000313" key="2">
    <source>
        <dbReference type="EMBL" id="PPQ84439.1"/>
    </source>
</evidence>
<dbReference type="InParanoid" id="A0A409X159"/>
<dbReference type="GO" id="GO:0003677">
    <property type="term" value="F:DNA binding"/>
    <property type="evidence" value="ECO:0007669"/>
    <property type="project" value="InterPro"/>
</dbReference>
<keyword evidence="3" id="KW-1185">Reference proteome</keyword>
<dbReference type="Gene3D" id="1.10.443.10">
    <property type="entry name" value="Intergrase catalytic core"/>
    <property type="match status" value="1"/>
</dbReference>
<accession>A0A409X159</accession>
<dbReference type="InterPro" id="IPR011010">
    <property type="entry name" value="DNA_brk_join_enz"/>
</dbReference>
<evidence type="ECO:0000313" key="3">
    <source>
        <dbReference type="Proteomes" id="UP000284842"/>
    </source>
</evidence>
<dbReference type="PANTHER" id="PTHR34605">
    <property type="entry name" value="PHAGE_INTEGRASE DOMAIN-CONTAINING PROTEIN"/>
    <property type="match status" value="1"/>
</dbReference>
<comment type="caution">
    <text evidence="2">The sequence shown here is derived from an EMBL/GenBank/DDBJ whole genome shotgun (WGS) entry which is preliminary data.</text>
</comment>
<dbReference type="OrthoDB" id="2678913at2759"/>
<dbReference type="InterPro" id="IPR013762">
    <property type="entry name" value="Integrase-like_cat_sf"/>
</dbReference>
<dbReference type="STRING" id="181874.A0A409X159"/>
<sequence>MTGSHLSTEEADRIYNVLSASWLPSTKQTYGAGLLMFHVFCDSKNPPSLCRNLFWLCGEELRLWSGAWHTLHALPWEIPDDKLSAALSGAEKLAPATARRPPRAPVTVAYVEALFPFFDMSNSLDVAVFACLTTVFWSVSRLGEFTVPRVAAFDPLVHVKVSDVVAGETVGALGLPVTSFRIPRTKTAPQGETVQWSPQVGNADPKRALDAHLALNKPGPGDHLFAWRASPTSPPHPLSRHSFLRRVNVAASHASLARLQGHSLRIGGVLVYLLRGIPFDVVKTLGRWSSDSFSLYLRQHADILAPYIQGSPVLEPFTRITMPSRTR</sequence>
<dbReference type="InterPro" id="IPR052925">
    <property type="entry name" value="Phage_Integrase-like_Recomb"/>
</dbReference>
<reference evidence="2 3" key="1">
    <citation type="journal article" date="2018" name="Evol. Lett.">
        <title>Horizontal gene cluster transfer increased hallucinogenic mushroom diversity.</title>
        <authorList>
            <person name="Reynolds H.T."/>
            <person name="Vijayakumar V."/>
            <person name="Gluck-Thaler E."/>
            <person name="Korotkin H.B."/>
            <person name="Matheny P.B."/>
            <person name="Slot J.C."/>
        </authorList>
    </citation>
    <scope>NUCLEOTIDE SEQUENCE [LARGE SCALE GENOMIC DNA]</scope>
    <source>
        <strain evidence="2 3">2629</strain>
    </source>
</reference>
<evidence type="ECO:0008006" key="4">
    <source>
        <dbReference type="Google" id="ProtNLM"/>
    </source>
</evidence>
<proteinExistence type="predicted"/>
<protein>
    <recommendedName>
        <fullName evidence="4">Tyr recombinase domain-containing protein</fullName>
    </recommendedName>
</protein>
<gene>
    <name evidence="2" type="ORF">CVT24_009818</name>
</gene>
<dbReference type="SUPFAM" id="SSF56349">
    <property type="entry name" value="DNA breaking-rejoining enzymes"/>
    <property type="match status" value="1"/>
</dbReference>
<organism evidence="2 3">
    <name type="scientific">Panaeolus cyanescens</name>
    <dbReference type="NCBI Taxonomy" id="181874"/>
    <lineage>
        <taxon>Eukaryota</taxon>
        <taxon>Fungi</taxon>
        <taxon>Dikarya</taxon>
        <taxon>Basidiomycota</taxon>
        <taxon>Agaricomycotina</taxon>
        <taxon>Agaricomycetes</taxon>
        <taxon>Agaricomycetidae</taxon>
        <taxon>Agaricales</taxon>
        <taxon>Agaricineae</taxon>
        <taxon>Galeropsidaceae</taxon>
        <taxon>Panaeolus</taxon>
    </lineage>
</organism>
<name>A0A409X159_9AGAR</name>
<dbReference type="AlphaFoldDB" id="A0A409X159"/>
<dbReference type="EMBL" id="NHTK01004880">
    <property type="protein sequence ID" value="PPQ84439.1"/>
    <property type="molecule type" value="Genomic_DNA"/>
</dbReference>
<dbReference type="Proteomes" id="UP000284842">
    <property type="component" value="Unassembled WGS sequence"/>
</dbReference>
<dbReference type="GO" id="GO:0015074">
    <property type="term" value="P:DNA integration"/>
    <property type="evidence" value="ECO:0007669"/>
    <property type="project" value="InterPro"/>
</dbReference>
<keyword evidence="1" id="KW-0233">DNA recombination</keyword>
<evidence type="ECO:0000256" key="1">
    <source>
        <dbReference type="ARBA" id="ARBA00023172"/>
    </source>
</evidence>
<dbReference type="PANTHER" id="PTHR34605:SF4">
    <property type="entry name" value="DNA ADENINE METHYLTRANSFERASE"/>
    <property type="match status" value="1"/>
</dbReference>